<evidence type="ECO:0000259" key="1">
    <source>
        <dbReference type="PROSITE" id="PS50053"/>
    </source>
</evidence>
<organism evidence="3">
    <name type="scientific">Thrips palmi</name>
    <name type="common">Melon thrips</name>
    <dbReference type="NCBI Taxonomy" id="161013"/>
    <lineage>
        <taxon>Eukaryota</taxon>
        <taxon>Metazoa</taxon>
        <taxon>Ecdysozoa</taxon>
        <taxon>Arthropoda</taxon>
        <taxon>Hexapoda</taxon>
        <taxon>Insecta</taxon>
        <taxon>Pterygota</taxon>
        <taxon>Neoptera</taxon>
        <taxon>Paraneoptera</taxon>
        <taxon>Thysanoptera</taxon>
        <taxon>Terebrantia</taxon>
        <taxon>Thripoidea</taxon>
        <taxon>Thripidae</taxon>
        <taxon>Thrips</taxon>
    </lineage>
</organism>
<dbReference type="InterPro" id="IPR019956">
    <property type="entry name" value="Ubiquitin_dom"/>
</dbReference>
<dbReference type="Gene3D" id="3.10.20.90">
    <property type="entry name" value="Phosphatidylinositol 3-kinase Catalytic Subunit, Chain A, domain 1"/>
    <property type="match status" value="1"/>
</dbReference>
<dbReference type="Proteomes" id="UP000515158">
    <property type="component" value="Unplaced"/>
</dbReference>
<dbReference type="PANTHER" id="PTHR10621:SF0">
    <property type="entry name" value="UV EXCISION REPAIR PROTEIN RAD23"/>
    <property type="match status" value="1"/>
</dbReference>
<dbReference type="OrthoDB" id="428577at2759"/>
<evidence type="ECO:0000313" key="2">
    <source>
        <dbReference type="Proteomes" id="UP000515158"/>
    </source>
</evidence>
<dbReference type="InterPro" id="IPR029071">
    <property type="entry name" value="Ubiquitin-like_domsf"/>
</dbReference>
<dbReference type="GO" id="GO:0005654">
    <property type="term" value="C:nucleoplasm"/>
    <property type="evidence" value="ECO:0007669"/>
    <property type="project" value="TreeGrafter"/>
</dbReference>
<sequence length="529" mass="57916">MSDFPVSQMGTVSLLDDDGDALFTVGAECGGAPCRVAVDRAGRAQPIMRLVAQRPGELRIKIENPNAYGSAYFMIRRLEDNSCRASEVSRDDGQVVNDYNILGSGDHGVISRDKSTESAMVVTPVQQGGGGTVRESDEAAKTVPRTRFSVLVAPAVGHSKWEPAYWTPRRWVAAKPSDGADRGRNPMAKMWVRVWVVPKGTAMMVPAWPSQTVLDFKRTLARKLGDGATAERLRLYRTEDALEDWRQLDACRVYHETHLYVVVAAAPSRRPTQGRLMAVRARCFGEEVCDLVLQLRARATIAELKEAARKKLRAGRTDALRAVRVGLPCGLPDDWLVCEVTDEQSRVHLIVSNAHFEARQMRLCVSSLSGGQPLYVCVPRCALVRDVKQRVQAEEGFPPHLQRVLFGAETLQDDFRLADYGVASDATLRVVLNLAGGGPEFPEGAEQVEAVQSTPTKGDDAEDANRDADLVVAKVVAGQRRAPPATTRCHYAALLSRAAPLLIIEVSLEAAALEPPAKKPRLARGRFMH</sequence>
<dbReference type="SMART" id="SM00213">
    <property type="entry name" value="UBQ"/>
    <property type="match status" value="1"/>
</dbReference>
<dbReference type="PRINTS" id="PR00348">
    <property type="entry name" value="UBIQUITIN"/>
</dbReference>
<reference evidence="3" key="1">
    <citation type="submission" date="2025-08" db="UniProtKB">
        <authorList>
            <consortium name="RefSeq"/>
        </authorList>
    </citation>
    <scope>IDENTIFICATION</scope>
    <source>
        <tissue evidence="3">Total insect</tissue>
    </source>
</reference>
<dbReference type="AlphaFoldDB" id="A0A6P8Y9B7"/>
<protein>
    <submittedName>
        <fullName evidence="3">Uncharacterized protein LOC117639061 isoform X1</fullName>
    </submittedName>
</protein>
<dbReference type="GO" id="GO:0031593">
    <property type="term" value="F:polyubiquitin modification-dependent protein binding"/>
    <property type="evidence" value="ECO:0007669"/>
    <property type="project" value="TreeGrafter"/>
</dbReference>
<dbReference type="InParanoid" id="A0A6P8Y9B7"/>
<gene>
    <name evidence="3" type="primary">LOC117639061</name>
</gene>
<proteinExistence type="predicted"/>
<evidence type="ECO:0000313" key="3">
    <source>
        <dbReference type="RefSeq" id="XP_034230327.1"/>
    </source>
</evidence>
<name>A0A6P8Y9B7_THRPL</name>
<dbReference type="PROSITE" id="PS50053">
    <property type="entry name" value="UBIQUITIN_2"/>
    <property type="match status" value="1"/>
</dbReference>
<feature type="domain" description="Ubiquitin-like" evidence="1">
    <location>
        <begin position="361"/>
        <end position="437"/>
    </location>
</feature>
<dbReference type="Pfam" id="PF00240">
    <property type="entry name" value="ubiquitin"/>
    <property type="match status" value="1"/>
</dbReference>
<dbReference type="RefSeq" id="XP_034230327.1">
    <property type="nucleotide sequence ID" value="XM_034374436.1"/>
</dbReference>
<dbReference type="InterPro" id="IPR000626">
    <property type="entry name" value="Ubiquitin-like_dom"/>
</dbReference>
<dbReference type="GeneID" id="117639061"/>
<keyword evidence="2" id="KW-1185">Reference proteome</keyword>
<dbReference type="GO" id="GO:0070628">
    <property type="term" value="F:proteasome binding"/>
    <property type="evidence" value="ECO:0007669"/>
    <property type="project" value="TreeGrafter"/>
</dbReference>
<accession>A0A6P8Y9B7</accession>
<dbReference type="SUPFAM" id="SSF54236">
    <property type="entry name" value="Ubiquitin-like"/>
    <property type="match status" value="2"/>
</dbReference>
<dbReference type="GO" id="GO:0005829">
    <property type="term" value="C:cytosol"/>
    <property type="evidence" value="ECO:0007669"/>
    <property type="project" value="TreeGrafter"/>
</dbReference>
<dbReference type="KEGG" id="tpal:117639061"/>
<dbReference type="GO" id="GO:0043161">
    <property type="term" value="P:proteasome-mediated ubiquitin-dependent protein catabolic process"/>
    <property type="evidence" value="ECO:0007669"/>
    <property type="project" value="TreeGrafter"/>
</dbReference>
<dbReference type="PANTHER" id="PTHR10621">
    <property type="entry name" value="UV EXCISION REPAIR PROTEIN RAD23"/>
    <property type="match status" value="1"/>
</dbReference>
<dbReference type="GO" id="GO:0043130">
    <property type="term" value="F:ubiquitin binding"/>
    <property type="evidence" value="ECO:0007669"/>
    <property type="project" value="TreeGrafter"/>
</dbReference>